<dbReference type="GO" id="GO:0005737">
    <property type="term" value="C:cytoplasm"/>
    <property type="evidence" value="ECO:0007669"/>
    <property type="project" value="TreeGrafter"/>
</dbReference>
<evidence type="ECO:0000313" key="6">
    <source>
        <dbReference type="EMBL" id="NIK87400.1"/>
    </source>
</evidence>
<sequence length="129" mass="14769">MEVLLITSRETKRWIIPKGNIGKGKTALQAAEQEAWEETGVRGHFHSDVPLGFYMYFKVREDHSQTPMSVEVYMLHAESQAKKWPEKGERKLRWLPVADAIKKIEEPGVEPLLKRVAEMEDVLARAAVV</sequence>
<dbReference type="Pfam" id="PF00293">
    <property type="entry name" value="NUDIX"/>
    <property type="match status" value="1"/>
</dbReference>
<keyword evidence="4" id="KW-0460">Magnesium</keyword>
<evidence type="ECO:0000259" key="5">
    <source>
        <dbReference type="PROSITE" id="PS51462"/>
    </source>
</evidence>
<dbReference type="GO" id="GO:0016462">
    <property type="term" value="F:pyrophosphatase activity"/>
    <property type="evidence" value="ECO:0007669"/>
    <property type="project" value="InterPro"/>
</dbReference>
<name>A0A846MWI8_9PROT</name>
<proteinExistence type="predicted"/>
<gene>
    <name evidence="6" type="ORF">FHS83_000718</name>
</gene>
<evidence type="ECO:0000313" key="7">
    <source>
        <dbReference type="Proteomes" id="UP000570514"/>
    </source>
</evidence>
<comment type="cofactor">
    <cofactor evidence="1">
        <name>Mg(2+)</name>
        <dbReference type="ChEBI" id="CHEBI:18420"/>
    </cofactor>
</comment>
<keyword evidence="3" id="KW-0378">Hydrolase</keyword>
<dbReference type="PANTHER" id="PTHR12629">
    <property type="entry name" value="DIPHOSPHOINOSITOL POLYPHOSPHATE PHOSPHOHYDROLASE"/>
    <property type="match status" value="1"/>
</dbReference>
<dbReference type="AlphaFoldDB" id="A0A846MWI8"/>
<keyword evidence="7" id="KW-1185">Reference proteome</keyword>
<dbReference type="GO" id="GO:0046872">
    <property type="term" value="F:metal ion binding"/>
    <property type="evidence" value="ECO:0007669"/>
    <property type="project" value="UniProtKB-KW"/>
</dbReference>
<reference evidence="6 7" key="1">
    <citation type="submission" date="2020-03" db="EMBL/GenBank/DDBJ databases">
        <title>Genomic Encyclopedia of Type Strains, Phase IV (KMG-IV): sequencing the most valuable type-strain genomes for metagenomic binning, comparative biology and taxonomic classification.</title>
        <authorList>
            <person name="Goeker M."/>
        </authorList>
    </citation>
    <scope>NUCLEOTIDE SEQUENCE [LARGE SCALE GENOMIC DNA]</scope>
    <source>
        <strain evidence="6 7">DSM 19867</strain>
    </source>
</reference>
<evidence type="ECO:0000256" key="1">
    <source>
        <dbReference type="ARBA" id="ARBA00001946"/>
    </source>
</evidence>
<dbReference type="Proteomes" id="UP000570514">
    <property type="component" value="Unassembled WGS sequence"/>
</dbReference>
<evidence type="ECO:0000256" key="2">
    <source>
        <dbReference type="ARBA" id="ARBA00022723"/>
    </source>
</evidence>
<dbReference type="InterPro" id="IPR047198">
    <property type="entry name" value="DDP-like_NUDIX"/>
</dbReference>
<protein>
    <submittedName>
        <fullName evidence="6">8-oxo-dGTP pyrophosphatase MutT (NUDIX family)</fullName>
    </submittedName>
</protein>
<feature type="domain" description="Nudix hydrolase" evidence="5">
    <location>
        <begin position="1"/>
        <end position="118"/>
    </location>
</feature>
<dbReference type="SUPFAM" id="SSF55811">
    <property type="entry name" value="Nudix"/>
    <property type="match status" value="1"/>
</dbReference>
<dbReference type="InterPro" id="IPR000086">
    <property type="entry name" value="NUDIX_hydrolase_dom"/>
</dbReference>
<evidence type="ECO:0000256" key="3">
    <source>
        <dbReference type="ARBA" id="ARBA00022801"/>
    </source>
</evidence>
<dbReference type="PROSITE" id="PS51462">
    <property type="entry name" value="NUDIX"/>
    <property type="match status" value="1"/>
</dbReference>
<keyword evidence="2" id="KW-0479">Metal-binding</keyword>
<comment type="caution">
    <text evidence="6">The sequence shown here is derived from an EMBL/GenBank/DDBJ whole genome shotgun (WGS) entry which is preliminary data.</text>
</comment>
<evidence type="ECO:0000256" key="4">
    <source>
        <dbReference type="ARBA" id="ARBA00022842"/>
    </source>
</evidence>
<accession>A0A846MWI8</accession>
<dbReference type="CDD" id="cd04666">
    <property type="entry name" value="NUDIX_DIPP2_like_Nudt4"/>
    <property type="match status" value="1"/>
</dbReference>
<dbReference type="PANTHER" id="PTHR12629:SF0">
    <property type="entry name" value="DIPHOSPHOINOSITOL-POLYPHOSPHATE DIPHOSPHATASE"/>
    <property type="match status" value="1"/>
</dbReference>
<dbReference type="EMBL" id="JAASRM010000001">
    <property type="protein sequence ID" value="NIK87400.1"/>
    <property type="molecule type" value="Genomic_DNA"/>
</dbReference>
<dbReference type="Gene3D" id="3.90.79.10">
    <property type="entry name" value="Nucleoside Triphosphate Pyrophosphohydrolase"/>
    <property type="match status" value="1"/>
</dbReference>
<dbReference type="InterPro" id="IPR015797">
    <property type="entry name" value="NUDIX_hydrolase-like_dom_sf"/>
</dbReference>
<organism evidence="6 7">
    <name type="scientific">Rhizomicrobium palustre</name>
    <dbReference type="NCBI Taxonomy" id="189966"/>
    <lineage>
        <taxon>Bacteria</taxon>
        <taxon>Pseudomonadati</taxon>
        <taxon>Pseudomonadota</taxon>
        <taxon>Alphaproteobacteria</taxon>
        <taxon>Micropepsales</taxon>
        <taxon>Micropepsaceae</taxon>
        <taxon>Rhizomicrobium</taxon>
    </lineage>
</organism>